<dbReference type="EMBL" id="VLKR01000038">
    <property type="protein sequence ID" value="TWI15801.1"/>
    <property type="molecule type" value="Genomic_DNA"/>
</dbReference>
<proteinExistence type="predicted"/>
<dbReference type="AlphaFoldDB" id="A0A562M8B8"/>
<dbReference type="RefSeq" id="WP_145330492.1">
    <property type="nucleotide sequence ID" value="NZ_VLKR01000038.1"/>
</dbReference>
<dbReference type="Proteomes" id="UP000315908">
    <property type="component" value="Unassembled WGS sequence"/>
</dbReference>
<evidence type="ECO:0008006" key="3">
    <source>
        <dbReference type="Google" id="ProtNLM"/>
    </source>
</evidence>
<name>A0A562M8B8_9SPHI</name>
<gene>
    <name evidence="1" type="ORF">IQ31_04847</name>
</gene>
<accession>A0A562M8B8</accession>
<comment type="caution">
    <text evidence="1">The sequence shown here is derived from an EMBL/GenBank/DDBJ whole genome shotgun (WGS) entry which is preliminary data.</text>
</comment>
<organism evidence="1 2">
    <name type="scientific">Sphingobacterium siyangense</name>
    <dbReference type="NCBI Taxonomy" id="459529"/>
    <lineage>
        <taxon>Bacteria</taxon>
        <taxon>Pseudomonadati</taxon>
        <taxon>Bacteroidota</taxon>
        <taxon>Sphingobacteriia</taxon>
        <taxon>Sphingobacteriales</taxon>
        <taxon>Sphingobacteriaceae</taxon>
        <taxon>Sphingobacterium</taxon>
    </lineage>
</organism>
<dbReference type="PROSITE" id="PS51257">
    <property type="entry name" value="PROKAR_LIPOPROTEIN"/>
    <property type="match status" value="1"/>
</dbReference>
<protein>
    <recommendedName>
        <fullName evidence="3">TolB-like protein</fullName>
    </recommendedName>
</protein>
<dbReference type="OrthoDB" id="736172at2"/>
<evidence type="ECO:0000313" key="2">
    <source>
        <dbReference type="Proteomes" id="UP000315908"/>
    </source>
</evidence>
<reference evidence="1 2" key="1">
    <citation type="journal article" date="2015" name="Stand. Genomic Sci.">
        <title>Genomic Encyclopedia of Bacterial and Archaeal Type Strains, Phase III: the genomes of soil and plant-associated and newly described type strains.</title>
        <authorList>
            <person name="Whitman W.B."/>
            <person name="Woyke T."/>
            <person name="Klenk H.P."/>
            <person name="Zhou Y."/>
            <person name="Lilburn T.G."/>
            <person name="Beck B.J."/>
            <person name="De Vos P."/>
            <person name="Vandamme P."/>
            <person name="Eisen J.A."/>
            <person name="Garrity G."/>
            <person name="Hugenholtz P."/>
            <person name="Kyrpides N.C."/>
        </authorList>
    </citation>
    <scope>NUCLEOTIDE SEQUENCE [LARGE SCALE GENOMIC DNA]</scope>
    <source>
        <strain evidence="1 2">CGMCC 1.6855</strain>
    </source>
</reference>
<sequence length="400" mass="46562">MKRLVLLSFLATFIFSCKQISNKNIEPDFVFCLFNKDESPTSLFFSESLEDTRQPTLQIPLSSSRIQEREYIYKNGFFYRLSSQTSVFTKHRLQGSSLVLIDSIQLKNRDFETITWKDDNNLIALCREDLIAKKAQARLYQINVAEMKIIKEDTITLPFATKEYNALHLGLVDIENNNLWLAYSFFKSRGKYGHTTSDTTYYATINYPSFTLQQIQKETRSTYPGGFNIIQSYSFKDELGDYYFMTNPGIALGNNLRLPTAIFRKKKGQQLVDQHFMINISKAIGNHAYGIWYVGNGKAIVRNEQKNLYTDFSNYHAVYQFEYRLVDLKSGSIERIPLPLDKGTQKENVWSDKKDVYIAIDDANDEHRVWKYNLQTKEISKGIQLPNSTNFIVRMDYLKK</sequence>
<evidence type="ECO:0000313" key="1">
    <source>
        <dbReference type="EMBL" id="TWI15801.1"/>
    </source>
</evidence>